<feature type="compositionally biased region" description="Low complexity" evidence="1">
    <location>
        <begin position="637"/>
        <end position="665"/>
    </location>
</feature>
<evidence type="ECO:0000259" key="3">
    <source>
        <dbReference type="Pfam" id="PF22074"/>
    </source>
</evidence>
<feature type="compositionally biased region" description="Low complexity" evidence="1">
    <location>
        <begin position="611"/>
        <end position="630"/>
    </location>
</feature>
<evidence type="ECO:0000256" key="1">
    <source>
        <dbReference type="SAM" id="MobiDB-lite"/>
    </source>
</evidence>
<proteinExistence type="predicted"/>
<keyword evidence="5" id="KW-1185">Reference proteome</keyword>
<dbReference type="RefSeq" id="XP_034111357.1">
    <property type="nucleotide sequence ID" value="XM_034255466.2"/>
</dbReference>
<dbReference type="Pfam" id="PF22073">
    <property type="entry name" value="Cep192_D4"/>
    <property type="match status" value="1"/>
</dbReference>
<dbReference type="OrthoDB" id="67059at2759"/>
<dbReference type="InterPro" id="IPR054090">
    <property type="entry name" value="Cep192_Spd-2-like_dom"/>
</dbReference>
<feature type="compositionally biased region" description="Basic and acidic residues" evidence="1">
    <location>
        <begin position="188"/>
        <end position="198"/>
    </location>
</feature>
<gene>
    <name evidence="6" type="primary">LOC117572582</name>
</gene>
<feature type="domain" description="Cep192/Spd-2-like" evidence="2">
    <location>
        <begin position="699"/>
        <end position="805"/>
    </location>
</feature>
<feature type="compositionally biased region" description="Basic and acidic residues" evidence="1">
    <location>
        <begin position="50"/>
        <end position="73"/>
    </location>
</feature>
<feature type="compositionally biased region" description="Low complexity" evidence="1">
    <location>
        <begin position="676"/>
        <end position="690"/>
    </location>
</feature>
<feature type="compositionally biased region" description="Polar residues" evidence="1">
    <location>
        <begin position="199"/>
        <end position="209"/>
    </location>
</feature>
<feature type="compositionally biased region" description="Polar residues" evidence="1">
    <location>
        <begin position="1"/>
        <end position="20"/>
    </location>
</feature>
<dbReference type="InterPro" id="IPR054091">
    <property type="entry name" value="Cep192-like_D5"/>
</dbReference>
<evidence type="ECO:0000313" key="6">
    <source>
        <dbReference type="RefSeq" id="XP_034111357.1"/>
    </source>
</evidence>
<feature type="domain" description="Cep192-like" evidence="3">
    <location>
        <begin position="839"/>
        <end position="974"/>
    </location>
</feature>
<feature type="region of interest" description="Disordered" evidence="1">
    <location>
        <begin position="188"/>
        <end position="209"/>
    </location>
</feature>
<dbReference type="Gene3D" id="2.60.40.10">
    <property type="entry name" value="Immunoglobulins"/>
    <property type="match status" value="1"/>
</dbReference>
<dbReference type="InterPro" id="IPR054092">
    <property type="entry name" value="Cep192-like_D6"/>
</dbReference>
<dbReference type="CTD" id="39850"/>
<dbReference type="Proteomes" id="UP000515160">
    <property type="component" value="Chromosome 3"/>
</dbReference>
<feature type="region of interest" description="Disordered" evidence="1">
    <location>
        <begin position="505"/>
        <end position="583"/>
    </location>
</feature>
<feature type="region of interest" description="Disordered" evidence="1">
    <location>
        <begin position="1"/>
        <end position="21"/>
    </location>
</feature>
<accession>A0A6P8Z3B8</accession>
<feature type="compositionally biased region" description="Polar residues" evidence="1">
    <location>
        <begin position="529"/>
        <end position="543"/>
    </location>
</feature>
<dbReference type="AlphaFoldDB" id="A0A6P8Z3B8"/>
<reference evidence="6" key="1">
    <citation type="submission" date="2025-08" db="UniProtKB">
        <authorList>
            <consortium name="RefSeq"/>
        </authorList>
    </citation>
    <scope>IDENTIFICATION</scope>
    <source>
        <strain evidence="6">15112-1751.03</strain>
        <tissue evidence="6">Whole Adult</tissue>
    </source>
</reference>
<evidence type="ECO:0000259" key="2">
    <source>
        <dbReference type="Pfam" id="PF22073"/>
    </source>
</evidence>
<dbReference type="GeneID" id="117572582"/>
<name>A0A6P8Z3B8_DROAB</name>
<dbReference type="Pfam" id="PF22076">
    <property type="entry name" value="Cep192_D6"/>
    <property type="match status" value="1"/>
</dbReference>
<evidence type="ECO:0000313" key="5">
    <source>
        <dbReference type="Proteomes" id="UP000515160"/>
    </source>
</evidence>
<feature type="region of interest" description="Disordered" evidence="1">
    <location>
        <begin position="38"/>
        <end position="103"/>
    </location>
</feature>
<organism evidence="5 6">
    <name type="scientific">Drosophila albomicans</name>
    <name type="common">Fruit fly</name>
    <dbReference type="NCBI Taxonomy" id="7291"/>
    <lineage>
        <taxon>Eukaryota</taxon>
        <taxon>Metazoa</taxon>
        <taxon>Ecdysozoa</taxon>
        <taxon>Arthropoda</taxon>
        <taxon>Hexapoda</taxon>
        <taxon>Insecta</taxon>
        <taxon>Pterygota</taxon>
        <taxon>Neoptera</taxon>
        <taxon>Endopterygota</taxon>
        <taxon>Diptera</taxon>
        <taxon>Brachycera</taxon>
        <taxon>Muscomorpha</taxon>
        <taxon>Ephydroidea</taxon>
        <taxon>Drosophilidae</taxon>
        <taxon>Drosophila</taxon>
    </lineage>
</organism>
<dbReference type="InterPro" id="IPR013783">
    <property type="entry name" value="Ig-like_fold"/>
</dbReference>
<sequence>MDKSASNRSGSSQKDQNSLGILSMDNLKVFGDLSMMSSLSRNNSANTSRNKSDVNERLKAGRLKALETLEKPRSRSSYFSSSDVERKQQAPRHGTSRVSSAPSVSNFTNISDLITEETIDLNSSGSVLMPTPAPKAAQVFFEPGEITGRSTLCKNDSRASKQSRQVSVADILKSSFVEKARVQFAKRLEDDVSSHEQSRNSTSASTISDSFNYSRSLPRTADLSNSSLNGGGGFSFGSAAGQGFDESFAPAELMQSKLVNGEISWAQEFAAVPTATLSKQALQKIAAPPQTPEIENSVSNSVLAGDPDFSLGNYFQMRSDSISNIVGNDERDELHSALGQLAPSPQTPISSDVEITPHVDNKTYTKAESAKMERNLMKKMQQDKFNKALQVEAKKKPPTSSELLSLSAIDEALRNLEMNSDTSVGDVVNKFRLHGADDENKENDSTLCKSKSKLTDTMSFTDSLLNTTDFKQLQDSIVAPKKRQPLSPLADFNAPSILVTASDGHDADIDEWPSTPVKSPGRRVRHTKSPNSQRAVSPTSSDGVHTLPPTDEEDEDKTPVNKKHSLTVGTVRSSQNSFSSTRLDGCDALPSSTECDFGISPNLVKSVRNVSPLSSPRSCLSSPLLDSTTSSDRRMLSGAGASSMARRANSSPAASEASSTSGFSSVRKVTNGTQMSALPRSMSRSSNSSEFSHRDGKILPLKVTHTSLCWGSTKLRTDVRKSMQIKNTSDKRLVIRLSIQGPGFQLVGSDSNTITLQSMECRSICISFCPTVSGAAIGALSFYAPNGANNCQQPSMEIPLYGYGGNASITVQGLLKGPVGASFLTVGNVRDLAFGPLTACFKFYNKGPLTAFAGITVDSTVLLKPRLNAAFEVRPSKIILPPRSEAVVQIVFHPNREDVKNILKKTSQVLTLANMRIFCGDEPNRQRMRSLVQRMTGEQREQMTSSMLDNIWSTFPDEQPIRSISLLNEPPELILDLVTVVRIIDVALTLNRDFDESAEYSHLCLPDAEETVLFRTVCAANSPTPSNMMEPIDELHEADTTSAIDQQPIERNWSVQPEKIAFDFAGGSHAIEGKKFYVKNSFRSRQFIEISCNVPDLLQISPRESYIAPDGGQVEVTVHPLRTPRREMQQKDFQAIIEVAMENERINVPITFKA</sequence>
<feature type="domain" description="Cep192-like" evidence="4">
    <location>
        <begin position="1050"/>
        <end position="1152"/>
    </location>
</feature>
<protein>
    <submittedName>
        <fullName evidence="6">Uncharacterized protein LOC117572582</fullName>
    </submittedName>
</protein>
<dbReference type="Pfam" id="PF22074">
    <property type="entry name" value="Cep192_D5"/>
    <property type="match status" value="1"/>
</dbReference>
<feature type="compositionally biased region" description="Polar residues" evidence="1">
    <location>
        <begin position="567"/>
        <end position="582"/>
    </location>
</feature>
<evidence type="ECO:0000259" key="4">
    <source>
        <dbReference type="Pfam" id="PF22076"/>
    </source>
</evidence>
<feature type="region of interest" description="Disordered" evidence="1">
    <location>
        <begin position="609"/>
        <end position="694"/>
    </location>
</feature>